<dbReference type="InterPro" id="IPR036890">
    <property type="entry name" value="HATPase_C_sf"/>
</dbReference>
<evidence type="ECO:0000256" key="4">
    <source>
        <dbReference type="ARBA" id="ARBA00022692"/>
    </source>
</evidence>
<organism evidence="10 11">
    <name type="scientific">Microlunatus panaciterrae</name>
    <dbReference type="NCBI Taxonomy" id="400768"/>
    <lineage>
        <taxon>Bacteria</taxon>
        <taxon>Bacillati</taxon>
        <taxon>Actinomycetota</taxon>
        <taxon>Actinomycetes</taxon>
        <taxon>Propionibacteriales</taxon>
        <taxon>Propionibacteriaceae</taxon>
        <taxon>Microlunatus</taxon>
    </lineage>
</organism>
<accession>A0ABS2RLN2</accession>
<reference evidence="10 11" key="1">
    <citation type="submission" date="2021-01" db="EMBL/GenBank/DDBJ databases">
        <title>Sequencing the genomes of 1000 actinobacteria strains.</title>
        <authorList>
            <person name="Klenk H.-P."/>
        </authorList>
    </citation>
    <scope>NUCLEOTIDE SEQUENCE [LARGE SCALE GENOMIC DNA]</scope>
    <source>
        <strain evidence="10 11">DSM 18662</strain>
    </source>
</reference>
<feature type="transmembrane region" description="Helical" evidence="8">
    <location>
        <begin position="27"/>
        <end position="46"/>
    </location>
</feature>
<evidence type="ECO:0000256" key="7">
    <source>
        <dbReference type="ARBA" id="ARBA00023012"/>
    </source>
</evidence>
<evidence type="ECO:0000256" key="2">
    <source>
        <dbReference type="ARBA" id="ARBA00022553"/>
    </source>
</evidence>
<name>A0ABS2RLN2_9ACTN</name>
<dbReference type="SMART" id="SM00387">
    <property type="entry name" value="HATPase_c"/>
    <property type="match status" value="1"/>
</dbReference>
<dbReference type="Gene3D" id="1.20.5.1930">
    <property type="match status" value="1"/>
</dbReference>
<dbReference type="RefSeq" id="WP_344243170.1">
    <property type="nucleotide sequence ID" value="NZ_BAAAQP010000003.1"/>
</dbReference>
<feature type="domain" description="HAMP" evidence="9">
    <location>
        <begin position="228"/>
        <end position="280"/>
    </location>
</feature>
<sequence>MKGLLALVRPPAHVALTQWRRVVGLRFWLAVVVGAVVGVLLANALVANQQLRRSLEAQEHLRGRIRPAQQDAARLAMAYIDQESGQRGFLLTGDDSFLEPYETGRARAATLQAALSMLLQTEPVALAQLDKVIASAELWSSGVAEPSIAQRKRGPVAPRELARQAMREKALFDDLRTQLETLEAEITAIVVAQIRVVTAANSAAAAMSLLSGGIAVAAAAIALLLWYGLLERPLRDLLRQLNAFSVAGHDEPIIAKGPREIASIGAAIEGMRSALLARNAELLEAQRQLSVHDERDRFAADLHDLVIQRIFAIGLALSSLTVRRPEMTGQIQPLIDETDQVIRELRAVIFAITRGDLSDLREGATRLVRDSARSLGFVPELEIEGDVAVAEEVAAEALAVLREALSNVARHAHADRVVVKISGVSGQLQLTVTDNGIGLSPGAQRSGLLNMVARAEHLGGAAEFGPGADGGTAVSWVVPARPIFPGPVTKASPR</sequence>
<comment type="subcellular location">
    <subcellularLocation>
        <location evidence="1">Membrane</location>
    </subcellularLocation>
</comment>
<dbReference type="GO" id="GO:0016301">
    <property type="term" value="F:kinase activity"/>
    <property type="evidence" value="ECO:0007669"/>
    <property type="project" value="UniProtKB-KW"/>
</dbReference>
<dbReference type="CDD" id="cd19410">
    <property type="entry name" value="HK9-like_sensor"/>
    <property type="match status" value="1"/>
</dbReference>
<keyword evidence="4 8" id="KW-0812">Transmembrane</keyword>
<dbReference type="InterPro" id="IPR050482">
    <property type="entry name" value="Sensor_HK_TwoCompSys"/>
</dbReference>
<dbReference type="Pfam" id="PF07730">
    <property type="entry name" value="HisKA_3"/>
    <property type="match status" value="1"/>
</dbReference>
<dbReference type="CDD" id="cd16917">
    <property type="entry name" value="HATPase_UhpB-NarQ-NarX-like"/>
    <property type="match status" value="1"/>
</dbReference>
<evidence type="ECO:0000256" key="1">
    <source>
        <dbReference type="ARBA" id="ARBA00004370"/>
    </source>
</evidence>
<comment type="caution">
    <text evidence="10">The sequence shown here is derived from an EMBL/GenBank/DDBJ whole genome shotgun (WGS) entry which is preliminary data.</text>
</comment>
<evidence type="ECO:0000256" key="8">
    <source>
        <dbReference type="SAM" id="Phobius"/>
    </source>
</evidence>
<evidence type="ECO:0000256" key="5">
    <source>
        <dbReference type="ARBA" id="ARBA00022777"/>
    </source>
</evidence>
<gene>
    <name evidence="10" type="ORF">JOE57_002840</name>
</gene>
<keyword evidence="7" id="KW-0902">Two-component regulatory system</keyword>
<dbReference type="Pfam" id="PF05227">
    <property type="entry name" value="CHASE3"/>
    <property type="match status" value="1"/>
</dbReference>
<dbReference type="EMBL" id="JAFBCF010000001">
    <property type="protein sequence ID" value="MBM7799919.1"/>
    <property type="molecule type" value="Genomic_DNA"/>
</dbReference>
<feature type="transmembrane region" description="Helical" evidence="8">
    <location>
        <begin position="203"/>
        <end position="229"/>
    </location>
</feature>
<dbReference type="Pfam" id="PF02518">
    <property type="entry name" value="HATPase_c"/>
    <property type="match status" value="1"/>
</dbReference>
<dbReference type="InterPro" id="IPR007891">
    <property type="entry name" value="CHASE3"/>
</dbReference>
<keyword evidence="3" id="KW-0808">Transferase</keyword>
<keyword evidence="5 10" id="KW-0418">Kinase</keyword>
<dbReference type="InterPro" id="IPR003594">
    <property type="entry name" value="HATPase_dom"/>
</dbReference>
<evidence type="ECO:0000256" key="3">
    <source>
        <dbReference type="ARBA" id="ARBA00022679"/>
    </source>
</evidence>
<proteinExistence type="predicted"/>
<keyword evidence="6 8" id="KW-1133">Transmembrane helix</keyword>
<dbReference type="PROSITE" id="PS50885">
    <property type="entry name" value="HAMP"/>
    <property type="match status" value="1"/>
</dbReference>
<keyword evidence="11" id="KW-1185">Reference proteome</keyword>
<dbReference type="InterPro" id="IPR011712">
    <property type="entry name" value="Sig_transdc_His_kin_sub3_dim/P"/>
</dbReference>
<evidence type="ECO:0000313" key="11">
    <source>
        <dbReference type="Proteomes" id="UP000704762"/>
    </source>
</evidence>
<evidence type="ECO:0000259" key="9">
    <source>
        <dbReference type="PROSITE" id="PS50885"/>
    </source>
</evidence>
<dbReference type="SUPFAM" id="SSF55874">
    <property type="entry name" value="ATPase domain of HSP90 chaperone/DNA topoisomerase II/histidine kinase"/>
    <property type="match status" value="1"/>
</dbReference>
<keyword evidence="2" id="KW-0597">Phosphoprotein</keyword>
<dbReference type="InterPro" id="IPR003660">
    <property type="entry name" value="HAMP_dom"/>
</dbReference>
<dbReference type="Proteomes" id="UP000704762">
    <property type="component" value="Unassembled WGS sequence"/>
</dbReference>
<evidence type="ECO:0000313" key="10">
    <source>
        <dbReference type="EMBL" id="MBM7799919.1"/>
    </source>
</evidence>
<keyword evidence="8" id="KW-0472">Membrane</keyword>
<dbReference type="Gene3D" id="3.30.565.10">
    <property type="entry name" value="Histidine kinase-like ATPase, C-terminal domain"/>
    <property type="match status" value="1"/>
</dbReference>
<dbReference type="PANTHER" id="PTHR24421:SF61">
    <property type="entry name" value="OXYGEN SENSOR HISTIDINE KINASE NREB"/>
    <property type="match status" value="1"/>
</dbReference>
<dbReference type="PANTHER" id="PTHR24421">
    <property type="entry name" value="NITRATE/NITRITE SENSOR PROTEIN NARX-RELATED"/>
    <property type="match status" value="1"/>
</dbReference>
<protein>
    <submittedName>
        <fullName evidence="10">Signal transduction histidine kinase</fullName>
    </submittedName>
</protein>
<evidence type="ECO:0000256" key="6">
    <source>
        <dbReference type="ARBA" id="ARBA00022989"/>
    </source>
</evidence>